<dbReference type="Proteomes" id="UP001250656">
    <property type="component" value="Unassembled WGS sequence"/>
</dbReference>
<dbReference type="Gene3D" id="2.40.50.100">
    <property type="match status" value="1"/>
</dbReference>
<gene>
    <name evidence="5" type="ORF">RQM65_08760</name>
</gene>
<comment type="similarity">
    <text evidence="1">Belongs to the membrane fusion protein (MFP) (TC 8.A.1) family.</text>
</comment>
<evidence type="ECO:0000259" key="4">
    <source>
        <dbReference type="Pfam" id="PF25944"/>
    </source>
</evidence>
<dbReference type="RefSeq" id="WP_314014246.1">
    <property type="nucleotide sequence ID" value="NZ_JAVTTP010000001.1"/>
</dbReference>
<dbReference type="PROSITE" id="PS51257">
    <property type="entry name" value="PROKAR_LIPOPROTEIN"/>
    <property type="match status" value="1"/>
</dbReference>
<proteinExistence type="inferred from homology"/>
<feature type="chain" id="PRO_5046589907" evidence="2">
    <location>
        <begin position="22"/>
        <end position="378"/>
    </location>
</feature>
<dbReference type="SUPFAM" id="SSF111369">
    <property type="entry name" value="HlyD-like secretion proteins"/>
    <property type="match status" value="1"/>
</dbReference>
<dbReference type="PANTHER" id="PTHR30158">
    <property type="entry name" value="ACRA/E-RELATED COMPONENT OF DRUG EFFLUX TRANSPORTER"/>
    <property type="match status" value="1"/>
</dbReference>
<comment type="caution">
    <text evidence="5">The sequence shown here is derived from an EMBL/GenBank/DDBJ whole genome shotgun (WGS) entry which is preliminary data.</text>
</comment>
<feature type="signal peptide" evidence="2">
    <location>
        <begin position="1"/>
        <end position="21"/>
    </location>
</feature>
<evidence type="ECO:0000313" key="5">
    <source>
        <dbReference type="EMBL" id="MDT7828751.1"/>
    </source>
</evidence>
<evidence type="ECO:0000256" key="2">
    <source>
        <dbReference type="SAM" id="SignalP"/>
    </source>
</evidence>
<dbReference type="InterPro" id="IPR058625">
    <property type="entry name" value="MdtA-like_BSH"/>
</dbReference>
<dbReference type="Gene3D" id="2.40.420.20">
    <property type="match status" value="1"/>
</dbReference>
<dbReference type="Gene3D" id="1.10.287.470">
    <property type="entry name" value="Helix hairpin bin"/>
    <property type="match status" value="1"/>
</dbReference>
<protein>
    <submittedName>
        <fullName evidence="5">Efflux RND transporter periplasmic adaptor subunit</fullName>
    </submittedName>
</protein>
<sequence>MMTKRLPGFFIVLVVLSLAFSCGNDKEGKAGQRGQGQQVMPYPVIAVETRNVSTFNSYPTTLQGDVSSEVRPKISGYIQDVLVEEGQRVKRGQILFRLETQTLDQDAAAAKANVNAAQVEVNKLIPLVEKDIISPVQLESAKARLEQAKSSYQGIGANIDYANVRSPVDGVVGSINFRKGALVSTQTQLPLTRVSSVGTIYAYFSMNEKNFITFIREAEGKNMDEKIENLPKVKLILATGDEYSQEGSIETIAGDIDPQTGTISFRARFENPEGILRNGGSGTVKVPQEFTDALVVPELSTYEQQGNTYVYKVVADTLVPAALSIKAQASPFYVLQGGLAKGDSILGNGVGKVRPGTKIKPEPTPVDSIVNSFDTVFK</sequence>
<dbReference type="InterPro" id="IPR058626">
    <property type="entry name" value="MdtA-like_b-barrel"/>
</dbReference>
<dbReference type="NCBIfam" id="TIGR01730">
    <property type="entry name" value="RND_mfp"/>
    <property type="match status" value="1"/>
</dbReference>
<evidence type="ECO:0000256" key="1">
    <source>
        <dbReference type="ARBA" id="ARBA00009477"/>
    </source>
</evidence>
<evidence type="ECO:0000259" key="3">
    <source>
        <dbReference type="Pfam" id="PF25917"/>
    </source>
</evidence>
<organism evidence="5 6">
    <name type="scientific">Pricia mediterranea</name>
    <dbReference type="NCBI Taxonomy" id="3076079"/>
    <lineage>
        <taxon>Bacteria</taxon>
        <taxon>Pseudomonadati</taxon>
        <taxon>Bacteroidota</taxon>
        <taxon>Flavobacteriia</taxon>
        <taxon>Flavobacteriales</taxon>
        <taxon>Flavobacteriaceae</taxon>
        <taxon>Pricia</taxon>
    </lineage>
</organism>
<reference evidence="5 6" key="1">
    <citation type="submission" date="2023-09" db="EMBL/GenBank/DDBJ databases">
        <title>Novel taxa isolated from Blanes Bay.</title>
        <authorList>
            <person name="Rey-Velasco X."/>
            <person name="Lucena T."/>
        </authorList>
    </citation>
    <scope>NUCLEOTIDE SEQUENCE [LARGE SCALE GENOMIC DNA]</scope>
    <source>
        <strain evidence="5 6">S334</strain>
    </source>
</reference>
<dbReference type="Pfam" id="PF25917">
    <property type="entry name" value="BSH_RND"/>
    <property type="match status" value="1"/>
</dbReference>
<dbReference type="Pfam" id="PF25944">
    <property type="entry name" value="Beta-barrel_RND"/>
    <property type="match status" value="1"/>
</dbReference>
<keyword evidence="2" id="KW-0732">Signal</keyword>
<feature type="domain" description="Multidrug resistance protein MdtA-like beta-barrel" evidence="4">
    <location>
        <begin position="199"/>
        <end position="279"/>
    </location>
</feature>
<keyword evidence="6" id="KW-1185">Reference proteome</keyword>
<dbReference type="InterPro" id="IPR006143">
    <property type="entry name" value="RND_pump_MFP"/>
</dbReference>
<evidence type="ECO:0000313" key="6">
    <source>
        <dbReference type="Proteomes" id="UP001250656"/>
    </source>
</evidence>
<name>A0ABU3L5X5_9FLAO</name>
<dbReference type="Gene3D" id="2.40.30.170">
    <property type="match status" value="1"/>
</dbReference>
<accession>A0ABU3L5X5</accession>
<dbReference type="PANTHER" id="PTHR30158:SF23">
    <property type="entry name" value="MULTIDRUG RESISTANCE PROTEIN MEXA"/>
    <property type="match status" value="1"/>
</dbReference>
<feature type="domain" description="Multidrug resistance protein MdtA-like barrel-sandwich hybrid" evidence="3">
    <location>
        <begin position="69"/>
        <end position="191"/>
    </location>
</feature>
<dbReference type="EMBL" id="JAVTTP010000001">
    <property type="protein sequence ID" value="MDT7828751.1"/>
    <property type="molecule type" value="Genomic_DNA"/>
</dbReference>